<name>A0A4D8Q5Y2_AZOBR</name>
<accession>A0A4D8Q5Y2</accession>
<dbReference type="EMBL" id="CP032332">
    <property type="protein sequence ID" value="QCO05448.1"/>
    <property type="molecule type" value="Genomic_DNA"/>
</dbReference>
<evidence type="ECO:0000256" key="1">
    <source>
        <dbReference type="SAM" id="MobiDB-lite"/>
    </source>
</evidence>
<feature type="compositionally biased region" description="Basic and acidic residues" evidence="1">
    <location>
        <begin position="33"/>
        <end position="52"/>
    </location>
</feature>
<evidence type="ECO:0000313" key="2">
    <source>
        <dbReference type="EMBL" id="QCO05448.1"/>
    </source>
</evidence>
<keyword evidence="2" id="KW-0614">Plasmid</keyword>
<proteinExistence type="predicted"/>
<dbReference type="Proteomes" id="UP000298596">
    <property type="component" value="Plasmid p2"/>
</dbReference>
<organism evidence="2 3">
    <name type="scientific">Azospirillum brasilense</name>
    <dbReference type="NCBI Taxonomy" id="192"/>
    <lineage>
        <taxon>Bacteria</taxon>
        <taxon>Pseudomonadati</taxon>
        <taxon>Pseudomonadota</taxon>
        <taxon>Alphaproteobacteria</taxon>
        <taxon>Rhodospirillales</taxon>
        <taxon>Azospirillaceae</taxon>
        <taxon>Azospirillum</taxon>
    </lineage>
</organism>
<feature type="region of interest" description="Disordered" evidence="1">
    <location>
        <begin position="1"/>
        <end position="86"/>
    </location>
</feature>
<geneLocation type="plasmid" evidence="2">
    <name>p2</name>
</geneLocation>
<sequence>MNIPAHRAAAVAPTPADTFATTEDGKTIINLTELERAARAAAEQAEREKTQAEAEPEPDATPPAEMSPKPAKPAGSVKATTQTKEA</sequence>
<evidence type="ECO:0000313" key="3">
    <source>
        <dbReference type="Proteomes" id="UP000298596"/>
    </source>
</evidence>
<protein>
    <submittedName>
        <fullName evidence="2">Uncharacterized protein</fullName>
    </submittedName>
</protein>
<dbReference type="AlphaFoldDB" id="A0A4D8Q5Y2"/>
<feature type="compositionally biased region" description="Low complexity" evidence="1">
    <location>
        <begin position="1"/>
        <end position="22"/>
    </location>
</feature>
<gene>
    <name evidence="2" type="ORF">D3867_26240</name>
</gene>
<reference evidence="2 3" key="1">
    <citation type="submission" date="2018-09" db="EMBL/GenBank/DDBJ databases">
        <title>Whole genome based analysis of evolution and adaptive divergence in Indian and Brazilian strains of Azospirillum brasilense.</title>
        <authorList>
            <person name="Singh C."/>
            <person name="Tripathi A.K."/>
        </authorList>
    </citation>
    <scope>NUCLEOTIDE SEQUENCE [LARGE SCALE GENOMIC DNA]</scope>
    <source>
        <strain evidence="2 3">MTCC4036</strain>
        <plasmid evidence="2 3">p2</plasmid>
    </source>
</reference>